<reference evidence="2" key="1">
    <citation type="journal article" date="2023" name="G3 (Bethesda)">
        <title>Genome assembly and association tests identify interacting loci associated with vigor, precocity, and sex in interspecific pistachio rootstocks.</title>
        <authorList>
            <person name="Palmer W."/>
            <person name="Jacygrad E."/>
            <person name="Sagayaradj S."/>
            <person name="Cavanaugh K."/>
            <person name="Han R."/>
            <person name="Bertier L."/>
            <person name="Beede B."/>
            <person name="Kafkas S."/>
            <person name="Golino D."/>
            <person name="Preece J."/>
            <person name="Michelmore R."/>
        </authorList>
    </citation>
    <scope>NUCLEOTIDE SEQUENCE [LARGE SCALE GENOMIC DNA]</scope>
</reference>
<evidence type="ECO:0000313" key="1">
    <source>
        <dbReference type="EMBL" id="KAJ0078670.1"/>
    </source>
</evidence>
<evidence type="ECO:0000313" key="2">
    <source>
        <dbReference type="Proteomes" id="UP001164250"/>
    </source>
</evidence>
<name>A0ACC0ZVC1_9ROSI</name>
<dbReference type="EMBL" id="CM047909">
    <property type="protein sequence ID" value="KAJ0078670.1"/>
    <property type="molecule type" value="Genomic_DNA"/>
</dbReference>
<proteinExistence type="predicted"/>
<keyword evidence="2" id="KW-1185">Reference proteome</keyword>
<comment type="caution">
    <text evidence="1">The sequence shown here is derived from an EMBL/GenBank/DDBJ whole genome shotgun (WGS) entry which is preliminary data.</text>
</comment>
<accession>A0ACC0ZVC1</accession>
<gene>
    <name evidence="1" type="ORF">Patl1_24488</name>
</gene>
<protein>
    <submittedName>
        <fullName evidence="1">Uncharacterized protein</fullName>
    </submittedName>
</protein>
<dbReference type="Proteomes" id="UP001164250">
    <property type="component" value="Chromosome 13"/>
</dbReference>
<organism evidence="1 2">
    <name type="scientific">Pistacia atlantica</name>
    <dbReference type="NCBI Taxonomy" id="434234"/>
    <lineage>
        <taxon>Eukaryota</taxon>
        <taxon>Viridiplantae</taxon>
        <taxon>Streptophyta</taxon>
        <taxon>Embryophyta</taxon>
        <taxon>Tracheophyta</taxon>
        <taxon>Spermatophyta</taxon>
        <taxon>Magnoliopsida</taxon>
        <taxon>eudicotyledons</taxon>
        <taxon>Gunneridae</taxon>
        <taxon>Pentapetalae</taxon>
        <taxon>rosids</taxon>
        <taxon>malvids</taxon>
        <taxon>Sapindales</taxon>
        <taxon>Anacardiaceae</taxon>
        <taxon>Pistacia</taxon>
    </lineage>
</organism>
<sequence>MTWEISVLYKSSFDWDMSFYRLLATLKDIGDYIVDVICKPAGLIHNHGAISVQKDNSSA</sequence>